<keyword evidence="1" id="KW-0378">Hydrolase</keyword>
<dbReference type="EMBL" id="BNAI01000002">
    <property type="protein sequence ID" value="GHF13150.1"/>
    <property type="molecule type" value="Genomic_DNA"/>
</dbReference>
<dbReference type="Pfam" id="PF01156">
    <property type="entry name" value="IU_nuc_hydro"/>
    <property type="match status" value="1"/>
</dbReference>
<dbReference type="Proteomes" id="UP000617531">
    <property type="component" value="Unassembled WGS sequence"/>
</dbReference>
<sequence length="298" mass="31546">MKPLTMTSPVTFALDTDIGTDVDDLLALALTLGSPELSLAAVCTVYGDVTLRARIVAKAFAVAGRTAPSIAPGLAEARSGREVWWPGHEGSTIVGLDQQGFSTFRDAIEELSAASLVVAIGPLTNVAAAVERPGNTISEIVMMGGEFRDGRVEHNIRCDIDAARAVFAAGTNLTVVGLDQTERVRLERGDAARIARAGSLGRMIDAEVQRFWKVSGATSNVPHDPLALLLLVAPEIFHIEQGVITVDPDGRTRFAAIAGGPHRIVTDYDVDEAKRQIVERIIAACTSDPGSLVDAVRS</sequence>
<dbReference type="PANTHER" id="PTHR12304">
    <property type="entry name" value="INOSINE-URIDINE PREFERRING NUCLEOSIDE HYDROLASE"/>
    <property type="match status" value="1"/>
</dbReference>
<keyword evidence="5" id="KW-1185">Reference proteome</keyword>
<dbReference type="AlphaFoldDB" id="A0A8J3LZH2"/>
<dbReference type="GO" id="GO:0005829">
    <property type="term" value="C:cytosol"/>
    <property type="evidence" value="ECO:0007669"/>
    <property type="project" value="TreeGrafter"/>
</dbReference>
<organism evidence="4 5">
    <name type="scientific">Pseudolysinimonas yzui</name>
    <dbReference type="NCBI Taxonomy" id="2708254"/>
    <lineage>
        <taxon>Bacteria</taxon>
        <taxon>Bacillati</taxon>
        <taxon>Actinomycetota</taxon>
        <taxon>Actinomycetes</taxon>
        <taxon>Micrococcales</taxon>
        <taxon>Microbacteriaceae</taxon>
        <taxon>Pseudolysinimonas</taxon>
    </lineage>
</organism>
<reference evidence="4" key="2">
    <citation type="submission" date="2020-09" db="EMBL/GenBank/DDBJ databases">
        <authorList>
            <person name="Sun Q."/>
            <person name="Zhou Y."/>
        </authorList>
    </citation>
    <scope>NUCLEOTIDE SEQUENCE</scope>
    <source>
        <strain evidence="4">CGMCC 1.16548</strain>
    </source>
</reference>
<protein>
    <recommendedName>
        <fullName evidence="3">Inosine/uridine-preferring nucleoside hydrolase domain-containing protein</fullName>
    </recommendedName>
</protein>
<gene>
    <name evidence="4" type="ORF">GCM10011600_12440</name>
</gene>
<dbReference type="InterPro" id="IPR036452">
    <property type="entry name" value="Ribo_hydro-like"/>
</dbReference>
<evidence type="ECO:0000256" key="1">
    <source>
        <dbReference type="ARBA" id="ARBA00022801"/>
    </source>
</evidence>
<reference evidence="4" key="1">
    <citation type="journal article" date="2014" name="Int. J. Syst. Evol. Microbiol.">
        <title>Complete genome sequence of Corynebacterium casei LMG S-19264T (=DSM 44701T), isolated from a smear-ripened cheese.</title>
        <authorList>
            <consortium name="US DOE Joint Genome Institute (JGI-PGF)"/>
            <person name="Walter F."/>
            <person name="Albersmeier A."/>
            <person name="Kalinowski J."/>
            <person name="Ruckert C."/>
        </authorList>
    </citation>
    <scope>NUCLEOTIDE SEQUENCE</scope>
    <source>
        <strain evidence="4">CGMCC 1.16548</strain>
    </source>
</reference>
<dbReference type="SUPFAM" id="SSF53590">
    <property type="entry name" value="Nucleoside hydrolase"/>
    <property type="match status" value="1"/>
</dbReference>
<accession>A0A8J3LZH2</accession>
<feature type="domain" description="Inosine/uridine-preferring nucleoside hydrolase" evidence="3">
    <location>
        <begin position="14"/>
        <end position="270"/>
    </location>
</feature>
<evidence type="ECO:0000313" key="4">
    <source>
        <dbReference type="EMBL" id="GHF13150.1"/>
    </source>
</evidence>
<dbReference type="InterPro" id="IPR001910">
    <property type="entry name" value="Inosine/uridine_hydrolase_dom"/>
</dbReference>
<dbReference type="GO" id="GO:0008477">
    <property type="term" value="F:purine nucleosidase activity"/>
    <property type="evidence" value="ECO:0007669"/>
    <property type="project" value="TreeGrafter"/>
</dbReference>
<evidence type="ECO:0000259" key="3">
    <source>
        <dbReference type="Pfam" id="PF01156"/>
    </source>
</evidence>
<keyword evidence="2" id="KW-0326">Glycosidase</keyword>
<dbReference type="InterPro" id="IPR023186">
    <property type="entry name" value="IUNH"/>
</dbReference>
<evidence type="ECO:0000256" key="2">
    <source>
        <dbReference type="ARBA" id="ARBA00023295"/>
    </source>
</evidence>
<dbReference type="Gene3D" id="3.90.245.10">
    <property type="entry name" value="Ribonucleoside hydrolase-like"/>
    <property type="match status" value="1"/>
</dbReference>
<comment type="caution">
    <text evidence="4">The sequence shown here is derived from an EMBL/GenBank/DDBJ whole genome shotgun (WGS) entry which is preliminary data.</text>
</comment>
<evidence type="ECO:0000313" key="5">
    <source>
        <dbReference type="Proteomes" id="UP000617531"/>
    </source>
</evidence>
<dbReference type="GO" id="GO:0006152">
    <property type="term" value="P:purine nucleoside catabolic process"/>
    <property type="evidence" value="ECO:0007669"/>
    <property type="project" value="TreeGrafter"/>
</dbReference>
<name>A0A8J3LZH2_9MICO</name>
<proteinExistence type="predicted"/>
<dbReference type="PANTHER" id="PTHR12304:SF56">
    <property type="entry name" value="HYDROLASE, PUTATIVE (AFU_ORTHOLOGUE AFUA_1G11790)-RELATED"/>
    <property type="match status" value="1"/>
</dbReference>